<dbReference type="PANTHER" id="PTHR43460">
    <property type="entry name" value="METHYLTRANSFERASE"/>
    <property type="match status" value="1"/>
</dbReference>
<dbReference type="AlphaFoldDB" id="A0A9X3NH72"/>
<gene>
    <name evidence="3" type="ORF">LG943_01740</name>
</gene>
<dbReference type="InterPro" id="IPR013216">
    <property type="entry name" value="Methyltransf_11"/>
</dbReference>
<dbReference type="GO" id="GO:0032259">
    <property type="term" value="P:methylation"/>
    <property type="evidence" value="ECO:0007669"/>
    <property type="project" value="UniProtKB-KW"/>
</dbReference>
<protein>
    <submittedName>
        <fullName evidence="3">Class I SAM-dependent methyltransferase</fullName>
    </submittedName>
</protein>
<dbReference type="Proteomes" id="UP001140076">
    <property type="component" value="Unassembled WGS sequence"/>
</dbReference>
<comment type="caution">
    <text evidence="3">The sequence shown here is derived from an EMBL/GenBank/DDBJ whole genome shotgun (WGS) entry which is preliminary data.</text>
</comment>
<dbReference type="InterPro" id="IPR029063">
    <property type="entry name" value="SAM-dependent_MTases_sf"/>
</dbReference>
<feature type="region of interest" description="Disordered" evidence="1">
    <location>
        <begin position="1"/>
        <end position="41"/>
    </location>
</feature>
<dbReference type="EMBL" id="JAJAQC010000003">
    <property type="protein sequence ID" value="MDA0563063.1"/>
    <property type="molecule type" value="Genomic_DNA"/>
</dbReference>
<keyword evidence="4" id="KW-1185">Reference proteome</keyword>
<name>A0A9X3NH72_9ACTN</name>
<reference evidence="3" key="1">
    <citation type="submission" date="2021-10" db="EMBL/GenBank/DDBJ databases">
        <title>Streptomonospora sp. nov., isolated from mangrove soil.</title>
        <authorList>
            <person name="Chen X."/>
            <person name="Ge X."/>
            <person name="Liu W."/>
        </authorList>
    </citation>
    <scope>NUCLEOTIDE SEQUENCE</scope>
    <source>
        <strain evidence="3">S1-112</strain>
    </source>
</reference>
<feature type="domain" description="Methyltransferase type 11" evidence="2">
    <location>
        <begin position="98"/>
        <end position="185"/>
    </location>
</feature>
<feature type="region of interest" description="Disordered" evidence="1">
    <location>
        <begin position="294"/>
        <end position="330"/>
    </location>
</feature>
<accession>A0A9X3NH72</accession>
<evidence type="ECO:0000256" key="1">
    <source>
        <dbReference type="SAM" id="MobiDB-lite"/>
    </source>
</evidence>
<dbReference type="Pfam" id="PF08241">
    <property type="entry name" value="Methyltransf_11"/>
    <property type="match status" value="1"/>
</dbReference>
<organism evidence="3 4">
    <name type="scientific">Streptomonospora mangrovi</name>
    <dbReference type="NCBI Taxonomy" id="2883123"/>
    <lineage>
        <taxon>Bacteria</taxon>
        <taxon>Bacillati</taxon>
        <taxon>Actinomycetota</taxon>
        <taxon>Actinomycetes</taxon>
        <taxon>Streptosporangiales</taxon>
        <taxon>Nocardiopsidaceae</taxon>
        <taxon>Streptomonospora</taxon>
    </lineage>
</organism>
<feature type="compositionally biased region" description="Low complexity" evidence="1">
    <location>
        <begin position="8"/>
        <end position="41"/>
    </location>
</feature>
<sequence>MAARSGDPQRATGTGQGRGAAPSGASDSGAAAPGLAAAEPRTAGSAAADFAALVAEAAAAPVEGWDFSWLAGRATEERPSWGYARLIADRLARADTALDLDTGGGEVLAEAPALPPRMAATESWPPNLARAAARLGPRGVAVVATGEGAPLPFADAVFDLVVSRHPVATPWEEVARVLRPGGAFLSQQVGPASVFELTEFFLGPQPPETRARRHPDHARAAAEATGLEVVDLRMERLRMRFHDVGAVVYFLRKVIWIVPGFDADRYRDRLRELHERIRAEGAFTAHSTRFLIEARRPRSAAPHPPTGGRLDRDRPQVPIMGETDRGALRR</sequence>
<dbReference type="PANTHER" id="PTHR43460:SF1">
    <property type="entry name" value="METHYLTRANSFERASE TYPE 11 DOMAIN-CONTAINING PROTEIN"/>
    <property type="match status" value="1"/>
</dbReference>
<dbReference type="GO" id="GO:0008757">
    <property type="term" value="F:S-adenosylmethionine-dependent methyltransferase activity"/>
    <property type="evidence" value="ECO:0007669"/>
    <property type="project" value="InterPro"/>
</dbReference>
<keyword evidence="3" id="KW-0808">Transferase</keyword>
<proteinExistence type="predicted"/>
<evidence type="ECO:0000259" key="2">
    <source>
        <dbReference type="Pfam" id="PF08241"/>
    </source>
</evidence>
<keyword evidence="3" id="KW-0489">Methyltransferase</keyword>
<dbReference type="SUPFAM" id="SSF53335">
    <property type="entry name" value="S-adenosyl-L-methionine-dependent methyltransferases"/>
    <property type="match status" value="1"/>
</dbReference>
<dbReference type="Gene3D" id="3.40.50.150">
    <property type="entry name" value="Vaccinia Virus protein VP39"/>
    <property type="match status" value="1"/>
</dbReference>
<evidence type="ECO:0000313" key="4">
    <source>
        <dbReference type="Proteomes" id="UP001140076"/>
    </source>
</evidence>
<dbReference type="InterPro" id="IPR052939">
    <property type="entry name" value="23S_rRNA_MeTrnsfrase_RlmA"/>
</dbReference>
<evidence type="ECO:0000313" key="3">
    <source>
        <dbReference type="EMBL" id="MDA0563063.1"/>
    </source>
</evidence>